<dbReference type="AlphaFoldDB" id="A0A917ZR29"/>
<protein>
    <recommendedName>
        <fullName evidence="1">DUF306 domain-containing protein</fullName>
    </recommendedName>
</protein>
<dbReference type="EMBL" id="BMLT01000017">
    <property type="protein sequence ID" value="GGO88484.1"/>
    <property type="molecule type" value="Genomic_DNA"/>
</dbReference>
<reference evidence="2 3" key="1">
    <citation type="journal article" date="2014" name="Int. J. Syst. Evol. Microbiol.">
        <title>Complete genome sequence of Corynebacterium casei LMG S-19264T (=DSM 44701T), isolated from a smear-ripened cheese.</title>
        <authorList>
            <consortium name="US DOE Joint Genome Institute (JGI-PGF)"/>
            <person name="Walter F."/>
            <person name="Albersmeier A."/>
            <person name="Kalinowski J."/>
            <person name="Ruckert C."/>
        </authorList>
    </citation>
    <scope>NUCLEOTIDE SEQUENCE [LARGE SCALE GENOMIC DNA]</scope>
    <source>
        <strain evidence="2 3">CGMCC 1.7286</strain>
    </source>
</reference>
<keyword evidence="3" id="KW-1185">Reference proteome</keyword>
<evidence type="ECO:0000313" key="3">
    <source>
        <dbReference type="Proteomes" id="UP000599578"/>
    </source>
</evidence>
<feature type="domain" description="DUF306" evidence="1">
    <location>
        <begin position="59"/>
        <end position="143"/>
    </location>
</feature>
<evidence type="ECO:0000313" key="2">
    <source>
        <dbReference type="EMBL" id="GGO88484.1"/>
    </source>
</evidence>
<comment type="caution">
    <text evidence="2">The sequence shown here is derived from an EMBL/GenBank/DDBJ whole genome shotgun (WGS) entry which is preliminary data.</text>
</comment>
<name>A0A917ZR29_9GAMM</name>
<dbReference type="RefSeq" id="WP_188862802.1">
    <property type="nucleotide sequence ID" value="NZ_BMLT01000017.1"/>
</dbReference>
<dbReference type="InterPro" id="IPR038670">
    <property type="entry name" value="HslJ-like_sf"/>
</dbReference>
<dbReference type="Pfam" id="PF03724">
    <property type="entry name" value="META"/>
    <property type="match status" value="1"/>
</dbReference>
<dbReference type="InterPro" id="IPR005184">
    <property type="entry name" value="DUF306_Meta_HslJ"/>
</dbReference>
<dbReference type="Proteomes" id="UP000599578">
    <property type="component" value="Unassembled WGS sequence"/>
</dbReference>
<dbReference type="Gene3D" id="2.40.128.270">
    <property type="match status" value="1"/>
</dbReference>
<organism evidence="2 3">
    <name type="scientific">Marinobacterium nitratireducens</name>
    <dbReference type="NCBI Taxonomy" id="518897"/>
    <lineage>
        <taxon>Bacteria</taxon>
        <taxon>Pseudomonadati</taxon>
        <taxon>Pseudomonadota</taxon>
        <taxon>Gammaproteobacteria</taxon>
        <taxon>Oceanospirillales</taxon>
        <taxon>Oceanospirillaceae</taxon>
        <taxon>Marinobacterium</taxon>
    </lineage>
</organism>
<evidence type="ECO:0000259" key="1">
    <source>
        <dbReference type="Pfam" id="PF03724"/>
    </source>
</evidence>
<sequence>MERPLRLAARRAPVATGEGGAAFRLLLAAGMGALVAACASVDAPSGGVTVSEQRQAVPASLADTRWRLLEFQSMDDNTGTRRPADPSLYTLRLNADGSASLRLDCNHATGSWSAEPAADARSGRFEFGMLAVTQALCTQPGMDGMIAAQSAYVRGYLLKDGNLYLSLMADGGIFAWEPDSADSGAAGDYVSPDEGGPRHWEVTGQTGLMAQPSHRAQVILTYLSGTILSNLGCQAIDGEFWCDVQAFGGGPRGYVAADAIRPAVSPDGSVATGPDDSAYRAGQEHFDATGQVPCAWHRGQSMTRCDYGVARSGGGFATVVVGRPDGTRRAIFFSRGQATGADTSQADGYPAFSADTESGLHLIGVGNERYEIPDAVIWGD</sequence>
<accession>A0A917ZR29</accession>
<proteinExistence type="predicted"/>
<gene>
    <name evidence="2" type="ORF">GCM10011348_44050</name>
</gene>